<keyword evidence="1" id="KW-0479">Metal-binding</keyword>
<dbReference type="Gene3D" id="2.60.120.330">
    <property type="entry name" value="B-lactam Antibiotic, Isopenicillin N Synthase, Chain"/>
    <property type="match status" value="1"/>
</dbReference>
<dbReference type="Pfam" id="PF03171">
    <property type="entry name" value="2OG-FeII_Oxy"/>
    <property type="match status" value="1"/>
</dbReference>
<evidence type="ECO:0000313" key="6">
    <source>
        <dbReference type="EMBL" id="KAF2617404.1"/>
    </source>
</evidence>
<proteinExistence type="predicted"/>
<gene>
    <name evidence="6" type="ORF">F2Q68_00041119</name>
</gene>
<keyword evidence="4" id="KW-0812">Transmembrane</keyword>
<dbReference type="PANTHER" id="PTHR34677:SF1">
    <property type="entry name" value="TRANSMEMBRANE PROTEIN"/>
    <property type="match status" value="1"/>
</dbReference>
<sequence>MVVERDQDIPSSRVPIIDLSNPDQELVARAVVKASEEWGVFQLINHGITTELIQRLQDVGRRFFELSEAEKKDVAKLDDSREGYARRYTLDLEKRIGTVDQLFHNVWPPSAVNYSYWPKNPQDYREVNEEYTRQVKMLSEKIMEWLSVGLGLRREAINEVVGGEYLLNVNYYPPCPHPDVIEGLDAHTDISGLTLLLTNEIPGLQVFKDDQWIDVEYIPFAVIVNISDQILRISNGKYKSVLHKTTVDKEKTRMSWAVLVRPTNDMVVGPFTELIGDDPPKFKSMVYKDYIYRKLDDQFSVDCHRRRVFYSKLLDGNHTLEVCANRMPRFGCNVYNWTVDTVSPTASVTASMPFTSAQNVSVNITFTEPCVGGGGFRCSSANACDLLVYGAGQVIPSSFTVLENYLRYSLLVGLSPDAQYGRLVLVMDKSVCSDTADRRNVFVNLRTHVPEKLLKLNNQTRTVQATNDNGKLNVYLYFSEPVLNSSAEILKLLSTNHGDLLPIGGKTNGNRRFAFMVTNTSRRAIVTVTLDSNSIRSRHGTPASPAAPLTFLYDTERPQVVLNTTSGMRTRKHTIPVWIKFMKPVFGFNSSLVSISGGYLDSFEELSGSIYIVYVKANTSTISVKVPENVTQDVAGNKNLESNILQVTHYSVSVMSSVISWISTYIFLVTCFVAGLLTLSTTSLYSLGAFPRPSPYLISDPTRNLFFKKAHTEKKRSFGAFVFPRFELFLLILSLPSICKAARSLIQGYFKQHGAAEANVIVGILVLCIVAILLLALFLFLSVGITFGKLLQYKEIHQEGQNFHWYQELIRVTLGPGKRGQWTWKKEDKSIYLTRLGPVFEDLRGPPKYMLTQISGSNPLKQRDDRIIASDDETEDAEAPCIQKLFGILRIYYTFLETVKRVCLGIIAGAFLDNETSKTPVVVLLCITSFQLFFLVLKKPFIKKKVQLVEIISIACQVGVFASCLVLLAEDFPEASGQKLGIFMVVLFLIGFITQMCNEWYSLYKQTKRLDQINRSFLSGLKMFVIGLAALILPQKLMKSKIPAAQLEGRSSSSNGGIAFSTPENRGILI</sequence>
<evidence type="ECO:0000256" key="2">
    <source>
        <dbReference type="ARBA" id="ARBA00023004"/>
    </source>
</evidence>
<dbReference type="InterPro" id="IPR044861">
    <property type="entry name" value="IPNS-like_FE2OG_OXY"/>
</dbReference>
<name>A0A8S9MBT2_BRACR</name>
<feature type="domain" description="Fe2OG dioxygenase" evidence="5">
    <location>
        <begin position="162"/>
        <end position="262"/>
    </location>
</feature>
<feature type="transmembrane region" description="Helical" evidence="4">
    <location>
        <begin position="948"/>
        <end position="968"/>
    </location>
</feature>
<dbReference type="InterPro" id="IPR027443">
    <property type="entry name" value="IPNS-like_sf"/>
</dbReference>
<keyword evidence="4" id="KW-0472">Membrane</keyword>
<dbReference type="InterPro" id="IPR005123">
    <property type="entry name" value="Oxoglu/Fe-dep_dioxygenase_dom"/>
</dbReference>
<feature type="transmembrane region" description="Helical" evidence="4">
    <location>
        <begin position="658"/>
        <end position="679"/>
    </location>
</feature>
<dbReference type="InterPro" id="IPR026992">
    <property type="entry name" value="DIOX_N"/>
</dbReference>
<evidence type="ECO:0000256" key="3">
    <source>
        <dbReference type="SAM" id="MobiDB-lite"/>
    </source>
</evidence>
<dbReference type="PANTHER" id="PTHR34677">
    <property type="match status" value="1"/>
</dbReference>
<feature type="transmembrane region" description="Helical" evidence="4">
    <location>
        <begin position="1013"/>
        <end position="1033"/>
    </location>
</feature>
<evidence type="ECO:0000256" key="1">
    <source>
        <dbReference type="ARBA" id="ARBA00022723"/>
    </source>
</evidence>
<dbReference type="AlphaFoldDB" id="A0A8S9MBT2"/>
<reference evidence="6" key="1">
    <citation type="submission" date="2019-12" db="EMBL/GenBank/DDBJ databases">
        <title>Genome sequencing and annotation of Brassica cretica.</title>
        <authorList>
            <person name="Studholme D.J."/>
            <person name="Sarris P.F."/>
        </authorList>
    </citation>
    <scope>NUCLEOTIDE SEQUENCE</scope>
    <source>
        <strain evidence="6">PFS-001/15</strain>
        <tissue evidence="6">Leaf</tissue>
    </source>
</reference>
<feature type="transmembrane region" description="Helical" evidence="4">
    <location>
        <begin position="718"/>
        <end position="738"/>
    </location>
</feature>
<protein>
    <recommendedName>
        <fullName evidence="5">Fe2OG dioxygenase domain-containing protein</fullName>
    </recommendedName>
</protein>
<dbReference type="Proteomes" id="UP000712281">
    <property type="component" value="Unassembled WGS sequence"/>
</dbReference>
<dbReference type="EMBL" id="QGKW02000007">
    <property type="protein sequence ID" value="KAF2617404.1"/>
    <property type="molecule type" value="Genomic_DNA"/>
</dbReference>
<feature type="transmembrane region" description="Helical" evidence="4">
    <location>
        <begin position="980"/>
        <end position="1001"/>
    </location>
</feature>
<dbReference type="GO" id="GO:0046872">
    <property type="term" value="F:metal ion binding"/>
    <property type="evidence" value="ECO:0007669"/>
    <property type="project" value="UniProtKB-KW"/>
</dbReference>
<feature type="transmembrane region" description="Helical" evidence="4">
    <location>
        <begin position="758"/>
        <end position="787"/>
    </location>
</feature>
<keyword evidence="4" id="KW-1133">Transmembrane helix</keyword>
<organism evidence="6 7">
    <name type="scientific">Brassica cretica</name>
    <name type="common">Mustard</name>
    <dbReference type="NCBI Taxonomy" id="69181"/>
    <lineage>
        <taxon>Eukaryota</taxon>
        <taxon>Viridiplantae</taxon>
        <taxon>Streptophyta</taxon>
        <taxon>Embryophyta</taxon>
        <taxon>Tracheophyta</taxon>
        <taxon>Spermatophyta</taxon>
        <taxon>Magnoliopsida</taxon>
        <taxon>eudicotyledons</taxon>
        <taxon>Gunneridae</taxon>
        <taxon>Pentapetalae</taxon>
        <taxon>rosids</taxon>
        <taxon>malvids</taxon>
        <taxon>Brassicales</taxon>
        <taxon>Brassicaceae</taxon>
        <taxon>Brassiceae</taxon>
        <taxon>Brassica</taxon>
    </lineage>
</organism>
<accession>A0A8S9MBT2</accession>
<keyword evidence="2" id="KW-0408">Iron</keyword>
<feature type="region of interest" description="Disordered" evidence="3">
    <location>
        <begin position="1048"/>
        <end position="1070"/>
    </location>
</feature>
<dbReference type="PROSITE" id="PS51471">
    <property type="entry name" value="FE2OG_OXY"/>
    <property type="match status" value="1"/>
</dbReference>
<comment type="caution">
    <text evidence="6">The sequence shown here is derived from an EMBL/GenBank/DDBJ whole genome shotgun (WGS) entry which is preliminary data.</text>
</comment>
<dbReference type="Pfam" id="PF14226">
    <property type="entry name" value="DIOX_N"/>
    <property type="match status" value="1"/>
</dbReference>
<dbReference type="SUPFAM" id="SSF51197">
    <property type="entry name" value="Clavaminate synthase-like"/>
    <property type="match status" value="1"/>
</dbReference>
<evidence type="ECO:0000259" key="5">
    <source>
        <dbReference type="PROSITE" id="PS51471"/>
    </source>
</evidence>
<evidence type="ECO:0000313" key="7">
    <source>
        <dbReference type="Proteomes" id="UP000712281"/>
    </source>
</evidence>
<evidence type="ECO:0000256" key="4">
    <source>
        <dbReference type="SAM" id="Phobius"/>
    </source>
</evidence>